<comment type="caution">
    <text evidence="2">The sequence shown here is derived from an EMBL/GenBank/DDBJ whole genome shotgun (WGS) entry which is preliminary data.</text>
</comment>
<feature type="signal peptide" evidence="1">
    <location>
        <begin position="1"/>
        <end position="18"/>
    </location>
</feature>
<keyword evidence="1" id="KW-0732">Signal</keyword>
<gene>
    <name evidence="2" type="ORF">CN491_00625</name>
</gene>
<reference evidence="2 3" key="1">
    <citation type="submission" date="2017-09" db="EMBL/GenBank/DDBJ databases">
        <title>Large-scale bioinformatics analysis of Bacillus genomes uncovers conserved roles of natural products in bacterial physiology.</title>
        <authorList>
            <consortium name="Agbiome Team Llc"/>
            <person name="Bleich R.M."/>
            <person name="Grubbs K.J."/>
            <person name="Santa Maria K.C."/>
            <person name="Allen S.E."/>
            <person name="Farag S."/>
            <person name="Shank E.A."/>
            <person name="Bowers A."/>
        </authorList>
    </citation>
    <scope>NUCLEOTIDE SEQUENCE [LARGE SCALE GENOMIC DNA]</scope>
    <source>
        <strain evidence="2 3">AFS002368</strain>
    </source>
</reference>
<dbReference type="Proteomes" id="UP000220900">
    <property type="component" value="Unassembled WGS sequence"/>
</dbReference>
<sequence length="118" mass="13083">MRILLLSAIVLHSFVLSGCQSSDKQTGTKAVQTTKDVREIAWNSLTDSERKEIVGDWKDAKVSKVTADTKRFSLIDPSFDGKEVSMVTLSSKKSALLGDIIKLVDEKTQKVIGRVMRK</sequence>
<proteinExistence type="predicted"/>
<dbReference type="EMBL" id="NTZF01000002">
    <property type="protein sequence ID" value="PES99729.1"/>
    <property type="molecule type" value="Genomic_DNA"/>
</dbReference>
<evidence type="ECO:0008006" key="4">
    <source>
        <dbReference type="Google" id="ProtNLM"/>
    </source>
</evidence>
<dbReference type="AlphaFoldDB" id="A0A2A8LWC4"/>
<evidence type="ECO:0000313" key="2">
    <source>
        <dbReference type="EMBL" id="PES99729.1"/>
    </source>
</evidence>
<evidence type="ECO:0000256" key="1">
    <source>
        <dbReference type="SAM" id="SignalP"/>
    </source>
</evidence>
<name>A0A2A8LWC4_BACCE</name>
<organism evidence="2 3">
    <name type="scientific">Bacillus cereus</name>
    <dbReference type="NCBI Taxonomy" id="1396"/>
    <lineage>
        <taxon>Bacteria</taxon>
        <taxon>Bacillati</taxon>
        <taxon>Bacillota</taxon>
        <taxon>Bacilli</taxon>
        <taxon>Bacillales</taxon>
        <taxon>Bacillaceae</taxon>
        <taxon>Bacillus</taxon>
        <taxon>Bacillus cereus group</taxon>
    </lineage>
</organism>
<dbReference type="PROSITE" id="PS51257">
    <property type="entry name" value="PROKAR_LIPOPROTEIN"/>
    <property type="match status" value="1"/>
</dbReference>
<dbReference type="RefSeq" id="WP_098252548.1">
    <property type="nucleotide sequence ID" value="NZ_JARXKI010000010.1"/>
</dbReference>
<accession>A0A2A8LWC4</accession>
<protein>
    <recommendedName>
        <fullName evidence="4">Lipoprotein</fullName>
    </recommendedName>
</protein>
<feature type="chain" id="PRO_5038749738" description="Lipoprotein" evidence="1">
    <location>
        <begin position="19"/>
        <end position="118"/>
    </location>
</feature>
<evidence type="ECO:0000313" key="3">
    <source>
        <dbReference type="Proteomes" id="UP000220900"/>
    </source>
</evidence>